<comment type="similarity">
    <text evidence="3 7">Belongs to the metallo-beta-lactamase superfamily. Glyoxalase II family.</text>
</comment>
<evidence type="ECO:0000256" key="4">
    <source>
        <dbReference type="ARBA" id="ARBA00022723"/>
    </source>
</evidence>
<dbReference type="InterPro" id="IPR036866">
    <property type="entry name" value="RibonucZ/Hydroxyglut_hydro"/>
</dbReference>
<feature type="binding site" evidence="7">
    <location>
        <position position="53"/>
    </location>
    <ligand>
        <name>Zn(2+)</name>
        <dbReference type="ChEBI" id="CHEBI:29105"/>
        <label>1</label>
    </ligand>
</feature>
<organism evidence="9 10">
    <name type="scientific">SAR86 cluster bacterium SAR86B</name>
    <dbReference type="NCBI Taxonomy" id="1123867"/>
    <lineage>
        <taxon>Bacteria</taxon>
        <taxon>Pseudomonadati</taxon>
        <taxon>Pseudomonadota</taxon>
        <taxon>Gammaproteobacteria</taxon>
        <taxon>SAR86 cluster</taxon>
    </lineage>
</organism>
<reference evidence="9 10" key="1">
    <citation type="journal article" date="2012" name="ISME J.">
        <title>Genomic insights to SAR86, an abundant and uncultivated marine bacterial lineage.</title>
        <authorList>
            <person name="Dupont C.L."/>
            <person name="Rusch D.B."/>
            <person name="Yooseph S."/>
            <person name="Lombardo M.J."/>
            <person name="Richter R.A."/>
            <person name="Valas R."/>
            <person name="Novotny M."/>
            <person name="Yee-Greenbaum J."/>
            <person name="Selengut J.D."/>
            <person name="Haft D.H."/>
            <person name="Halpern A.L."/>
            <person name="Lasken R.S."/>
            <person name="Nealson K."/>
            <person name="Friedman R."/>
            <person name="Venter J.C."/>
        </authorList>
    </citation>
    <scope>NUCLEOTIDE SEQUENCE [LARGE SCALE GENOMIC DNA]</scope>
</reference>
<dbReference type="NCBIfam" id="TIGR03413">
    <property type="entry name" value="GSH_gloB"/>
    <property type="match status" value="1"/>
</dbReference>
<dbReference type="InterPro" id="IPR050110">
    <property type="entry name" value="Glyoxalase_II_hydrolase"/>
</dbReference>
<feature type="binding site" evidence="7">
    <location>
        <position position="57"/>
    </location>
    <ligand>
        <name>Zn(2+)</name>
        <dbReference type="ChEBI" id="CHEBI:29105"/>
        <label>2</label>
    </ligand>
</feature>
<dbReference type="Gene3D" id="3.60.15.10">
    <property type="entry name" value="Ribonuclease Z/Hydroxyacylglutathione hydrolase-like"/>
    <property type="match status" value="1"/>
</dbReference>
<dbReference type="GO" id="GO:0004416">
    <property type="term" value="F:hydroxyacylglutathione hydrolase activity"/>
    <property type="evidence" value="ECO:0007669"/>
    <property type="project" value="UniProtKB-UniRule"/>
</dbReference>
<dbReference type="InterPro" id="IPR035680">
    <property type="entry name" value="Clx_II_MBL"/>
</dbReference>
<feature type="binding site" evidence="7">
    <location>
        <position position="130"/>
    </location>
    <ligand>
        <name>Zn(2+)</name>
        <dbReference type="ChEBI" id="CHEBI:29105"/>
        <label>2</label>
    </ligand>
</feature>
<feature type="binding site" evidence="7">
    <location>
        <position position="109"/>
    </location>
    <ligand>
        <name>Zn(2+)</name>
        <dbReference type="ChEBI" id="CHEBI:29105"/>
        <label>1</label>
    </ligand>
</feature>
<dbReference type="Pfam" id="PF00753">
    <property type="entry name" value="Lactamase_B"/>
    <property type="match status" value="1"/>
</dbReference>
<comment type="catalytic activity">
    <reaction evidence="1 7">
        <text>an S-(2-hydroxyacyl)glutathione + H2O = a 2-hydroxy carboxylate + glutathione + H(+)</text>
        <dbReference type="Rhea" id="RHEA:21864"/>
        <dbReference type="ChEBI" id="CHEBI:15377"/>
        <dbReference type="ChEBI" id="CHEBI:15378"/>
        <dbReference type="ChEBI" id="CHEBI:57925"/>
        <dbReference type="ChEBI" id="CHEBI:58896"/>
        <dbReference type="ChEBI" id="CHEBI:71261"/>
        <dbReference type="EC" id="3.1.2.6"/>
    </reaction>
</comment>
<dbReference type="UniPathway" id="UPA00619">
    <property type="reaction ID" value="UER00676"/>
</dbReference>
<evidence type="ECO:0000256" key="7">
    <source>
        <dbReference type="HAMAP-Rule" id="MF_01374"/>
    </source>
</evidence>
<dbReference type="SUPFAM" id="SSF56281">
    <property type="entry name" value="Metallo-hydrolase/oxidoreductase"/>
    <property type="match status" value="1"/>
</dbReference>
<feature type="binding site" evidence="7">
    <location>
        <position position="55"/>
    </location>
    <ligand>
        <name>Zn(2+)</name>
        <dbReference type="ChEBI" id="CHEBI:29105"/>
        <label>1</label>
    </ligand>
</feature>
<evidence type="ECO:0000256" key="1">
    <source>
        <dbReference type="ARBA" id="ARBA00001623"/>
    </source>
</evidence>
<evidence type="ECO:0000256" key="5">
    <source>
        <dbReference type="ARBA" id="ARBA00022801"/>
    </source>
</evidence>
<comment type="function">
    <text evidence="7">Thiolesterase that catalyzes the hydrolysis of S-D-lactoyl-glutathione to form glutathione and D-lactic acid.</text>
</comment>
<gene>
    <name evidence="7 9" type="primary">gloB</name>
    <name evidence="9" type="ORF">NT02SARS_1475</name>
</gene>
<evidence type="ECO:0000259" key="8">
    <source>
        <dbReference type="SMART" id="SM00849"/>
    </source>
</evidence>
<feature type="binding site" evidence="7">
    <location>
        <position position="130"/>
    </location>
    <ligand>
        <name>Zn(2+)</name>
        <dbReference type="ChEBI" id="CHEBI:29105"/>
        <label>1</label>
    </ligand>
</feature>
<keyword evidence="5 7" id="KW-0378">Hydrolase</keyword>
<dbReference type="SMART" id="SM00849">
    <property type="entry name" value="Lactamase_B"/>
    <property type="match status" value="1"/>
</dbReference>
<feature type="binding site" evidence="7">
    <location>
        <position position="58"/>
    </location>
    <ligand>
        <name>Zn(2+)</name>
        <dbReference type="ChEBI" id="CHEBI:29105"/>
        <label>2</label>
    </ligand>
</feature>
<dbReference type="Pfam" id="PF16123">
    <property type="entry name" value="HAGH_C"/>
    <property type="match status" value="1"/>
</dbReference>
<dbReference type="InterPro" id="IPR032282">
    <property type="entry name" value="HAGH_C"/>
</dbReference>
<comment type="cofactor">
    <cofactor evidence="7">
        <name>Zn(2+)</name>
        <dbReference type="ChEBI" id="CHEBI:29105"/>
    </cofactor>
    <text evidence="7">Binds 2 Zn(2+) ions per subunit.</text>
</comment>
<evidence type="ECO:0000313" key="9">
    <source>
        <dbReference type="EMBL" id="EJP72745.1"/>
    </source>
</evidence>
<feature type="domain" description="Metallo-beta-lactamase" evidence="8">
    <location>
        <begin position="12"/>
        <end position="168"/>
    </location>
</feature>
<dbReference type="CDD" id="cd07723">
    <property type="entry name" value="hydroxyacylglutathione_hydrolase_MBL-fold"/>
    <property type="match status" value="1"/>
</dbReference>
<protein>
    <recommendedName>
        <fullName evidence="7">Hydroxyacylglutathione hydrolase</fullName>
        <ecNumber evidence="7">3.1.2.6</ecNumber>
    </recommendedName>
    <alternativeName>
        <fullName evidence="7">Glyoxalase II</fullName>
        <shortName evidence="7">Glx II</shortName>
    </alternativeName>
</protein>
<dbReference type="GO" id="GO:0046872">
    <property type="term" value="F:metal ion binding"/>
    <property type="evidence" value="ECO:0007669"/>
    <property type="project" value="UniProtKB-KW"/>
</dbReference>
<dbReference type="AlphaFoldDB" id="J4WXT0"/>
<dbReference type="HAMAP" id="MF_01374">
    <property type="entry name" value="Glyoxalase_2"/>
    <property type="match status" value="1"/>
</dbReference>
<evidence type="ECO:0000313" key="10">
    <source>
        <dbReference type="Proteomes" id="UP000010116"/>
    </source>
</evidence>
<dbReference type="InterPro" id="IPR017782">
    <property type="entry name" value="Hydroxyacylglutathione_Hdrlase"/>
</dbReference>
<proteinExistence type="inferred from homology"/>
<comment type="pathway">
    <text evidence="2 7">Secondary metabolite metabolism; methylglyoxal degradation; (R)-lactate from methylglyoxal: step 2/2.</text>
</comment>
<feature type="binding site" evidence="7">
    <location>
        <position position="168"/>
    </location>
    <ligand>
        <name>Zn(2+)</name>
        <dbReference type="ChEBI" id="CHEBI:29105"/>
        <label>2</label>
    </ligand>
</feature>
<dbReference type="GO" id="GO:0019243">
    <property type="term" value="P:methylglyoxal catabolic process to D-lactate via S-lactoyl-glutathione"/>
    <property type="evidence" value="ECO:0007669"/>
    <property type="project" value="UniProtKB-UniRule"/>
</dbReference>
<keyword evidence="6 7" id="KW-0862">Zinc</keyword>
<dbReference type="EMBL" id="JH611189">
    <property type="protein sequence ID" value="EJP72745.1"/>
    <property type="molecule type" value="Genomic_DNA"/>
</dbReference>
<keyword evidence="4 7" id="KW-0479">Metal-binding</keyword>
<evidence type="ECO:0000256" key="3">
    <source>
        <dbReference type="ARBA" id="ARBA00006759"/>
    </source>
</evidence>
<comment type="subunit">
    <text evidence="7">Monomer.</text>
</comment>
<dbReference type="InterPro" id="IPR001279">
    <property type="entry name" value="Metallo-B-lactamas"/>
</dbReference>
<name>J4WXT0_9GAMM</name>
<dbReference type="PANTHER" id="PTHR43705:SF1">
    <property type="entry name" value="HYDROXYACYLGLUTATHIONE HYDROLASE GLOB"/>
    <property type="match status" value="1"/>
</dbReference>
<accession>J4WXT0</accession>
<sequence length="256" mass="29058">MIQIEPVKAFTDNYIWLARTNEGVLVVDPGDSKPVIDFLTKNNLHLDGILITHHHFDHTGGIEELLKKYSISEVIGPPNCHKDINIEVTEGDSVNIIGLNFKVIEVPGHTLDHIAFYLEIDTESHLFCGDTIFSSGCGRVFEGTFKQMHDSISKLSKLPDSTKIYCAHEYTLSNLAFAKLAEPNNKKILEREIEVKNLQARDIPSIPTTFAKEKEFNPFLRCAEKDMIDSLINKYNLTNTDPVNIFSELRRWKDSL</sequence>
<dbReference type="EC" id="3.1.2.6" evidence="7"/>
<evidence type="ECO:0000256" key="6">
    <source>
        <dbReference type="ARBA" id="ARBA00022833"/>
    </source>
</evidence>
<dbReference type="Proteomes" id="UP000010116">
    <property type="component" value="Unassembled WGS sequence"/>
</dbReference>
<dbReference type="PANTHER" id="PTHR43705">
    <property type="entry name" value="HYDROXYACYLGLUTATHIONE HYDROLASE"/>
    <property type="match status" value="1"/>
</dbReference>
<dbReference type="PIRSF" id="PIRSF005457">
    <property type="entry name" value="Glx"/>
    <property type="match status" value="1"/>
</dbReference>
<evidence type="ECO:0000256" key="2">
    <source>
        <dbReference type="ARBA" id="ARBA00004963"/>
    </source>
</evidence>
<dbReference type="HOGENOM" id="CLU_030571_4_1_6"/>